<evidence type="ECO:0000256" key="1">
    <source>
        <dbReference type="SAM" id="MobiDB-lite"/>
    </source>
</evidence>
<dbReference type="PANTHER" id="PTHR30348">
    <property type="entry name" value="UNCHARACTERIZED PROTEIN YECE"/>
    <property type="match status" value="1"/>
</dbReference>
<protein>
    <recommendedName>
        <fullName evidence="3">DUF72 domain-containing protein</fullName>
    </recommendedName>
</protein>
<dbReference type="InterPro" id="IPR036520">
    <property type="entry name" value="UPF0759_sf"/>
</dbReference>
<sequence>MGDRLTDAEIETPARSGILVGACGFSYDEWEGFVFPPGLPKTERLTRYAEHFRLVELDSTYYGTPRADRVARWADQTPEEFVFTAKVPKQVTQQARLQGPLALGELERFLTTMRLLGPRLGPLVFQMSPGFRYPRDFKALHTALEALPSLGGDGLRFAIEFRHPSWLERDEPAGLLRSHRVAWVWNDWLPTEAYLAPMPRAIDDPRAQPVTADDFAYVRLIGNHAECIDYRSITVDRLDDLVRWAELALEFRRGREARGVYILLNNHYSGSSPATIRELERRLGLDVEPFGSPDLGHDLASSINAAHPGDAVGPAHQAPLPSGQARLPGF</sequence>
<proteinExistence type="predicted"/>
<name>A0A6J4KCQ4_9CHLR</name>
<gene>
    <name evidence="2" type="ORF">AVDCRST_MAG77-5744</name>
</gene>
<dbReference type="InterPro" id="IPR002763">
    <property type="entry name" value="DUF72"/>
</dbReference>
<accession>A0A6J4KCQ4</accession>
<dbReference type="Pfam" id="PF01904">
    <property type="entry name" value="DUF72"/>
    <property type="match status" value="1"/>
</dbReference>
<dbReference type="SUPFAM" id="SSF117396">
    <property type="entry name" value="TM1631-like"/>
    <property type="match status" value="1"/>
</dbReference>
<dbReference type="AlphaFoldDB" id="A0A6J4KCQ4"/>
<evidence type="ECO:0000313" key="2">
    <source>
        <dbReference type="EMBL" id="CAA9302078.1"/>
    </source>
</evidence>
<dbReference type="EMBL" id="CADCTC010000298">
    <property type="protein sequence ID" value="CAA9302078.1"/>
    <property type="molecule type" value="Genomic_DNA"/>
</dbReference>
<feature type="region of interest" description="Disordered" evidence="1">
    <location>
        <begin position="306"/>
        <end position="330"/>
    </location>
</feature>
<evidence type="ECO:0008006" key="3">
    <source>
        <dbReference type="Google" id="ProtNLM"/>
    </source>
</evidence>
<dbReference type="Gene3D" id="3.20.20.410">
    <property type="entry name" value="Protein of unknown function UPF0759"/>
    <property type="match status" value="1"/>
</dbReference>
<reference evidence="2" key="1">
    <citation type="submission" date="2020-02" db="EMBL/GenBank/DDBJ databases">
        <authorList>
            <person name="Meier V. D."/>
        </authorList>
    </citation>
    <scope>NUCLEOTIDE SEQUENCE</scope>
    <source>
        <strain evidence="2">AVDCRST_MAG77</strain>
    </source>
</reference>
<organism evidence="2">
    <name type="scientific">uncultured Chloroflexota bacterium</name>
    <dbReference type="NCBI Taxonomy" id="166587"/>
    <lineage>
        <taxon>Bacteria</taxon>
        <taxon>Bacillati</taxon>
        <taxon>Chloroflexota</taxon>
        <taxon>environmental samples</taxon>
    </lineage>
</organism>
<dbReference type="PANTHER" id="PTHR30348:SF14">
    <property type="entry name" value="BLR8050 PROTEIN"/>
    <property type="match status" value="1"/>
</dbReference>